<feature type="domain" description="FAD/NAD(P)-binding" evidence="2">
    <location>
        <begin position="12"/>
        <end position="216"/>
    </location>
</feature>
<dbReference type="SUPFAM" id="SSF51905">
    <property type="entry name" value="FAD/NAD(P)-binding domain"/>
    <property type="match status" value="1"/>
</dbReference>
<keyword evidence="4" id="KW-1185">Reference proteome</keyword>
<organism evidence="3 4">
    <name type="scientific">Streptantibioticus parmotrematis</name>
    <dbReference type="NCBI Taxonomy" id="2873249"/>
    <lineage>
        <taxon>Bacteria</taxon>
        <taxon>Bacillati</taxon>
        <taxon>Actinomycetota</taxon>
        <taxon>Actinomycetes</taxon>
        <taxon>Kitasatosporales</taxon>
        <taxon>Streptomycetaceae</taxon>
        <taxon>Streptantibioticus</taxon>
    </lineage>
</organism>
<evidence type="ECO:0000259" key="2">
    <source>
        <dbReference type="Pfam" id="PF07992"/>
    </source>
</evidence>
<keyword evidence="1" id="KW-0560">Oxidoreductase</keyword>
<evidence type="ECO:0000313" key="3">
    <source>
        <dbReference type="EMBL" id="MBY8888292.1"/>
    </source>
</evidence>
<dbReference type="InterPro" id="IPR023753">
    <property type="entry name" value="FAD/NAD-binding_dom"/>
</dbReference>
<comment type="caution">
    <text evidence="3">The sequence shown here is derived from an EMBL/GenBank/DDBJ whole genome shotgun (WGS) entry which is preliminary data.</text>
</comment>
<dbReference type="PRINTS" id="PR00411">
    <property type="entry name" value="PNDRDTASEI"/>
</dbReference>
<dbReference type="InterPro" id="IPR036188">
    <property type="entry name" value="FAD/NAD-bd_sf"/>
</dbReference>
<name>A0ABS7QYJ9_9ACTN</name>
<reference evidence="3 4" key="1">
    <citation type="submission" date="2021-08" db="EMBL/GenBank/DDBJ databases">
        <title>Streptomyces sp. PTM05 isolated from lichen.</title>
        <authorList>
            <person name="Somphong A."/>
            <person name="Phongsopitanun W."/>
            <person name="Tanasupawat S."/>
        </authorList>
    </citation>
    <scope>NUCLEOTIDE SEQUENCE [LARGE SCALE GENOMIC DNA]</scope>
    <source>
        <strain evidence="3 4">Ptm05</strain>
    </source>
</reference>
<evidence type="ECO:0000313" key="4">
    <source>
        <dbReference type="Proteomes" id="UP001198565"/>
    </source>
</evidence>
<dbReference type="InterPro" id="IPR050982">
    <property type="entry name" value="Auxin_biosynth/cation_transpt"/>
</dbReference>
<dbReference type="Gene3D" id="3.50.50.60">
    <property type="entry name" value="FAD/NAD(P)-binding domain"/>
    <property type="match status" value="1"/>
</dbReference>
<accession>A0ABS7QYJ9</accession>
<proteinExistence type="predicted"/>
<protein>
    <submittedName>
        <fullName evidence="3">NAD(P)-binding domain-containing protein</fullName>
    </submittedName>
</protein>
<dbReference type="Proteomes" id="UP001198565">
    <property type="component" value="Unassembled WGS sequence"/>
</dbReference>
<dbReference type="PANTHER" id="PTHR43539:SF78">
    <property type="entry name" value="FLAVIN-CONTAINING MONOOXYGENASE"/>
    <property type="match status" value="1"/>
</dbReference>
<dbReference type="Pfam" id="PF07992">
    <property type="entry name" value="Pyr_redox_2"/>
    <property type="match status" value="1"/>
</dbReference>
<dbReference type="EMBL" id="JAINVZ010000023">
    <property type="protein sequence ID" value="MBY8888292.1"/>
    <property type="molecule type" value="Genomic_DNA"/>
</dbReference>
<dbReference type="PRINTS" id="PR00368">
    <property type="entry name" value="FADPNR"/>
</dbReference>
<dbReference type="PANTHER" id="PTHR43539">
    <property type="entry name" value="FLAVIN-BINDING MONOOXYGENASE-LIKE PROTEIN (AFU_ORTHOLOGUE AFUA_4G09220)"/>
    <property type="match status" value="1"/>
</dbReference>
<evidence type="ECO:0000256" key="1">
    <source>
        <dbReference type="ARBA" id="ARBA00023002"/>
    </source>
</evidence>
<gene>
    <name evidence="3" type="ORF">K7472_26140</name>
</gene>
<sequence>MTARAGAPTTPVTVIGAGPYGLAAAAHLRGAGIPARVLGEPMDTWRAHMPAGMYLKSTPSASSISAPRAAWGLAAFRAFEGRPPGDDLHPVPGGEFTRYGTWFAEQCVPDVERVEVTGVALDGRGFRLTSADGEEFTSRAVVLATGQTAYAYLPEVLAGPRDAGRASHTADHADLSGFAGQRVAVLGAGQSALESAALLREAGAYPTVVARAPRLLFGTPPADGDPRARPMAERLVKPASPLGPGWSLRSVSGAPGAYRHLPDRARARLLRTVLGPSGAWWLRERVDGVVPVLLGRAVRAADDTPDGVRLRLRGPDGSTEVLDVDHVLAATGYHVDVDRLTLLDESLRRAVRRIGRAPRLTGDFESSVPGLYFTGLAAAATFGPVLRFVCGTGFAARRIGAGVATRLRR</sequence>